<name>A0A9P0M5U6_ACAOB</name>
<sequence>MYINLVFFLVI</sequence>
<dbReference type="EMBL" id="CAKOFQ010007894">
    <property type="protein sequence ID" value="CAH2009584.1"/>
    <property type="molecule type" value="Genomic_DNA"/>
</dbReference>
<evidence type="ECO:0000313" key="2">
    <source>
        <dbReference type="Proteomes" id="UP001152888"/>
    </source>
</evidence>
<evidence type="ECO:0000313" key="1">
    <source>
        <dbReference type="EMBL" id="CAH2009584.1"/>
    </source>
</evidence>
<proteinExistence type="predicted"/>
<comment type="caution">
    <text evidence="1">The sequence shown here is derived from an EMBL/GenBank/DDBJ whole genome shotgun (WGS) entry which is preliminary data.</text>
</comment>
<keyword evidence="2" id="KW-1185">Reference proteome</keyword>
<reference evidence="1" key="1">
    <citation type="submission" date="2022-03" db="EMBL/GenBank/DDBJ databases">
        <authorList>
            <person name="Sayadi A."/>
        </authorList>
    </citation>
    <scope>NUCLEOTIDE SEQUENCE</scope>
</reference>
<accession>A0A9P0M5U6</accession>
<gene>
    <name evidence="1" type="ORF">ACAOBT_LOCUS30956</name>
</gene>
<organism evidence="1 2">
    <name type="scientific">Acanthoscelides obtectus</name>
    <name type="common">Bean weevil</name>
    <name type="synonym">Bruchus obtectus</name>
    <dbReference type="NCBI Taxonomy" id="200917"/>
    <lineage>
        <taxon>Eukaryota</taxon>
        <taxon>Metazoa</taxon>
        <taxon>Ecdysozoa</taxon>
        <taxon>Arthropoda</taxon>
        <taxon>Hexapoda</taxon>
        <taxon>Insecta</taxon>
        <taxon>Pterygota</taxon>
        <taxon>Neoptera</taxon>
        <taxon>Endopterygota</taxon>
        <taxon>Coleoptera</taxon>
        <taxon>Polyphaga</taxon>
        <taxon>Cucujiformia</taxon>
        <taxon>Chrysomeloidea</taxon>
        <taxon>Chrysomelidae</taxon>
        <taxon>Bruchinae</taxon>
        <taxon>Bruchini</taxon>
        <taxon>Acanthoscelides</taxon>
    </lineage>
</organism>
<protein>
    <submittedName>
        <fullName evidence="1">Uncharacterized protein</fullName>
    </submittedName>
</protein>
<dbReference type="Proteomes" id="UP001152888">
    <property type="component" value="Unassembled WGS sequence"/>
</dbReference>